<feature type="coiled-coil region" evidence="17">
    <location>
        <begin position="270"/>
        <end position="322"/>
    </location>
</feature>
<feature type="transmembrane region" description="Helical" evidence="18">
    <location>
        <begin position="239"/>
        <end position="260"/>
    </location>
</feature>
<evidence type="ECO:0000256" key="5">
    <source>
        <dbReference type="ARBA" id="ARBA00022519"/>
    </source>
</evidence>
<evidence type="ECO:0000313" key="20">
    <source>
        <dbReference type="EMBL" id="RWY42970.1"/>
    </source>
</evidence>
<evidence type="ECO:0000256" key="8">
    <source>
        <dbReference type="ARBA" id="ARBA00022692"/>
    </source>
</evidence>
<evidence type="ECO:0000256" key="16">
    <source>
        <dbReference type="ARBA" id="ARBA00073143"/>
    </source>
</evidence>
<keyword evidence="11" id="KW-0067">ATP-binding</keyword>
<protein>
    <recommendedName>
        <fullName evidence="16">C4-dicarboxylate transport sensor protein DctB</fullName>
        <ecNumber evidence="3">2.7.13.3</ecNumber>
    </recommendedName>
</protein>
<dbReference type="PANTHER" id="PTHR43065:SF46">
    <property type="entry name" value="C4-DICARBOXYLATE TRANSPORT SENSOR PROTEIN DCTB"/>
    <property type="match status" value="1"/>
</dbReference>
<dbReference type="InterPro" id="IPR029151">
    <property type="entry name" value="Sensor-like_sf"/>
</dbReference>
<dbReference type="GO" id="GO:0005886">
    <property type="term" value="C:plasma membrane"/>
    <property type="evidence" value="ECO:0007669"/>
    <property type="project" value="UniProtKB-SubCell"/>
</dbReference>
<dbReference type="SMART" id="SM00388">
    <property type="entry name" value="HisKA"/>
    <property type="match status" value="1"/>
</dbReference>
<evidence type="ECO:0000256" key="4">
    <source>
        <dbReference type="ARBA" id="ARBA00022475"/>
    </source>
</evidence>
<evidence type="ECO:0000256" key="2">
    <source>
        <dbReference type="ARBA" id="ARBA00004429"/>
    </source>
</evidence>
<gene>
    <name evidence="20" type="ORF">EP867_05665</name>
</gene>
<dbReference type="GO" id="GO:0005524">
    <property type="term" value="F:ATP binding"/>
    <property type="evidence" value="ECO:0007669"/>
    <property type="project" value="UniProtKB-KW"/>
</dbReference>
<keyword evidence="14 18" id="KW-0472">Membrane</keyword>
<evidence type="ECO:0000256" key="13">
    <source>
        <dbReference type="ARBA" id="ARBA00023012"/>
    </source>
</evidence>
<evidence type="ECO:0000256" key="1">
    <source>
        <dbReference type="ARBA" id="ARBA00000085"/>
    </source>
</evidence>
<dbReference type="AlphaFoldDB" id="A0A444MDU6"/>
<dbReference type="EMBL" id="SBLC01000006">
    <property type="protein sequence ID" value="RWY42970.1"/>
    <property type="molecule type" value="Genomic_DNA"/>
</dbReference>
<dbReference type="InterPro" id="IPR003594">
    <property type="entry name" value="HATPase_dom"/>
</dbReference>
<dbReference type="PIRSF" id="PIRSF036431">
    <property type="entry name" value="STHK_DctB"/>
    <property type="match status" value="1"/>
</dbReference>
<keyword evidence="12 18" id="KW-1133">Transmembrane helix</keyword>
<dbReference type="SUPFAM" id="SSF47384">
    <property type="entry name" value="Homodimeric domain of signal transducing histidine kinase"/>
    <property type="match status" value="1"/>
</dbReference>
<dbReference type="Gene3D" id="6.10.250.3020">
    <property type="match status" value="1"/>
</dbReference>
<dbReference type="Gene3D" id="1.10.287.130">
    <property type="match status" value="1"/>
</dbReference>
<evidence type="ECO:0000256" key="7">
    <source>
        <dbReference type="ARBA" id="ARBA00022679"/>
    </source>
</evidence>
<keyword evidence="8 18" id="KW-0812">Transmembrane</keyword>
<dbReference type="Pfam" id="PF02518">
    <property type="entry name" value="HATPase_c"/>
    <property type="match status" value="1"/>
</dbReference>
<dbReference type="EC" id="2.7.13.3" evidence="3"/>
<dbReference type="PRINTS" id="PR00344">
    <property type="entry name" value="BCTRLSENSOR"/>
</dbReference>
<keyword evidence="7" id="KW-0808">Transferase</keyword>
<keyword evidence="10 20" id="KW-0418">Kinase</keyword>
<evidence type="ECO:0000256" key="15">
    <source>
        <dbReference type="ARBA" id="ARBA00059004"/>
    </source>
</evidence>
<keyword evidence="4" id="KW-1003">Cell membrane</keyword>
<dbReference type="Gene3D" id="3.30.450.20">
    <property type="entry name" value="PAS domain"/>
    <property type="match status" value="1"/>
</dbReference>
<dbReference type="PANTHER" id="PTHR43065">
    <property type="entry name" value="SENSOR HISTIDINE KINASE"/>
    <property type="match status" value="1"/>
</dbReference>
<dbReference type="InterPro" id="IPR003661">
    <property type="entry name" value="HisK_dim/P_dom"/>
</dbReference>
<keyword evidence="6" id="KW-0597">Phosphoprotein</keyword>
<dbReference type="SMART" id="SM00387">
    <property type="entry name" value="HATPase_c"/>
    <property type="match status" value="1"/>
</dbReference>
<dbReference type="InterPro" id="IPR004358">
    <property type="entry name" value="Sig_transdc_His_kin-like_C"/>
</dbReference>
<dbReference type="InterPro" id="IPR005467">
    <property type="entry name" value="His_kinase_dom"/>
</dbReference>
<dbReference type="Pfam" id="PF00512">
    <property type="entry name" value="HisKA"/>
    <property type="match status" value="1"/>
</dbReference>
<proteinExistence type="predicted"/>
<comment type="caution">
    <text evidence="20">The sequence shown here is derived from an EMBL/GenBank/DDBJ whole genome shotgun (WGS) entry which is preliminary data.</text>
</comment>
<keyword evidence="13" id="KW-0902">Two-component regulatory system</keyword>
<evidence type="ECO:0000259" key="19">
    <source>
        <dbReference type="PROSITE" id="PS50109"/>
    </source>
</evidence>
<evidence type="ECO:0000256" key="18">
    <source>
        <dbReference type="SAM" id="Phobius"/>
    </source>
</evidence>
<organism evidence="20 21">
    <name type="scientific">Falsigemmobacter intermedius</name>
    <dbReference type="NCBI Taxonomy" id="1553448"/>
    <lineage>
        <taxon>Bacteria</taxon>
        <taxon>Pseudomonadati</taxon>
        <taxon>Pseudomonadota</taxon>
        <taxon>Alphaproteobacteria</taxon>
        <taxon>Rhodobacterales</taxon>
        <taxon>Paracoccaceae</taxon>
        <taxon>Falsigemmobacter</taxon>
    </lineage>
</organism>
<dbReference type="OrthoDB" id="7568856at2"/>
<dbReference type="InterPro" id="IPR036097">
    <property type="entry name" value="HisK_dim/P_sf"/>
</dbReference>
<name>A0A444MDU6_9RHOB</name>
<evidence type="ECO:0000256" key="6">
    <source>
        <dbReference type="ARBA" id="ARBA00022553"/>
    </source>
</evidence>
<dbReference type="SUPFAM" id="SSF103190">
    <property type="entry name" value="Sensory domain-like"/>
    <property type="match status" value="1"/>
</dbReference>
<evidence type="ECO:0000256" key="11">
    <source>
        <dbReference type="ARBA" id="ARBA00022840"/>
    </source>
</evidence>
<dbReference type="FunFam" id="1.10.287.130:FF:000049">
    <property type="entry name" value="C4-dicarboxylate transport sensor protein DctB"/>
    <property type="match status" value="1"/>
</dbReference>
<evidence type="ECO:0000256" key="9">
    <source>
        <dbReference type="ARBA" id="ARBA00022741"/>
    </source>
</evidence>
<keyword evidence="21" id="KW-1185">Reference proteome</keyword>
<comment type="function">
    <text evidence="15">Member of the two-component regulatory system DctB/DctD involved in the transport of C4-dicarboxylates. DctB functions as a membrane-associated protein kinase that phosphorylates DctD in response to environmental signals.</text>
</comment>
<dbReference type="GO" id="GO:0000155">
    <property type="term" value="F:phosphorelay sensor kinase activity"/>
    <property type="evidence" value="ECO:0007669"/>
    <property type="project" value="InterPro"/>
</dbReference>
<reference evidence="20 21" key="1">
    <citation type="journal article" date="2015" name="Int. J. Syst. Evol. Microbiol.">
        <title>Gemmobacter intermedius sp. nov., isolated from a white stork (Ciconia ciconia).</title>
        <authorList>
            <person name="Kampfer P."/>
            <person name="Jerzak L."/>
            <person name="Wilharm G."/>
            <person name="Golke J."/>
            <person name="Busse H.J."/>
            <person name="Glaeser S.P."/>
        </authorList>
    </citation>
    <scope>NUCLEOTIDE SEQUENCE [LARGE SCALE GENOMIC DNA]</scope>
    <source>
        <strain evidence="20 21">119/4</strain>
    </source>
</reference>
<dbReference type="CDD" id="cd00082">
    <property type="entry name" value="HisKA"/>
    <property type="match status" value="1"/>
</dbReference>
<dbReference type="InterPro" id="IPR036890">
    <property type="entry name" value="HATPase_C_sf"/>
</dbReference>
<keyword evidence="9" id="KW-0547">Nucleotide-binding</keyword>
<dbReference type="InterPro" id="IPR017055">
    <property type="entry name" value="Sig_transdc_His_kinase_DctB"/>
</dbReference>
<evidence type="ECO:0000256" key="17">
    <source>
        <dbReference type="SAM" id="Coils"/>
    </source>
</evidence>
<dbReference type="RefSeq" id="WP_128487235.1">
    <property type="nucleotide sequence ID" value="NZ_JBHLXB010000088.1"/>
</dbReference>
<dbReference type="SUPFAM" id="SSF55874">
    <property type="entry name" value="ATPase domain of HSP90 chaperone/DNA topoisomerase II/histidine kinase"/>
    <property type="match status" value="1"/>
</dbReference>
<evidence type="ECO:0000313" key="21">
    <source>
        <dbReference type="Proteomes" id="UP000287168"/>
    </source>
</evidence>
<evidence type="ECO:0000256" key="3">
    <source>
        <dbReference type="ARBA" id="ARBA00012438"/>
    </source>
</evidence>
<dbReference type="PROSITE" id="PS50109">
    <property type="entry name" value="HIS_KIN"/>
    <property type="match status" value="1"/>
</dbReference>
<dbReference type="Gene3D" id="3.30.565.10">
    <property type="entry name" value="Histidine kinase-like ATPase, C-terminal domain"/>
    <property type="match status" value="1"/>
</dbReference>
<evidence type="ECO:0000256" key="14">
    <source>
        <dbReference type="ARBA" id="ARBA00023136"/>
    </source>
</evidence>
<accession>A0A444MDU6</accession>
<dbReference type="Proteomes" id="UP000287168">
    <property type="component" value="Unassembled WGS sequence"/>
</dbReference>
<feature type="domain" description="Histidine kinase" evidence="19">
    <location>
        <begin position="331"/>
        <end position="541"/>
    </location>
</feature>
<comment type="subcellular location">
    <subcellularLocation>
        <location evidence="2">Cell inner membrane</location>
        <topology evidence="2">Multi-pass membrane protein</topology>
    </subcellularLocation>
</comment>
<comment type="catalytic activity">
    <reaction evidence="1">
        <text>ATP + protein L-histidine = ADP + protein N-phospho-L-histidine.</text>
        <dbReference type="EC" id="2.7.13.3"/>
    </reaction>
</comment>
<keyword evidence="5" id="KW-0997">Cell inner membrane</keyword>
<evidence type="ECO:0000256" key="12">
    <source>
        <dbReference type="ARBA" id="ARBA00022989"/>
    </source>
</evidence>
<evidence type="ECO:0000256" key="10">
    <source>
        <dbReference type="ARBA" id="ARBA00022777"/>
    </source>
</evidence>
<keyword evidence="17" id="KW-0175">Coiled coil</keyword>
<sequence length="541" mass="58355">MPRALIFTGACLAVVAAFEVSRRTVRATLLNEAQITAQSRVQTLESILAVQRAVAGTLADDGLARAALVSGDTDLAEQVSRKLEYLRAETGSTIIYLIDTEGLTISASNWQEPVSFVGGNYAFREYFRKAVTEGRALEYALGRNSGRPGLYLSHDIRAEGELVGIIVVKMEFEAMEAGWARSAAPSHVTDPTGQVVLASDPSLRFSQPPAAAGRLAVHEAVAGAPGWQLTLYTSAAASWRAGIGGGLVMSAVLALVFALGRRRRRIIEARRAVKEAALQYQRDLEQAVEDRTRLLKAEVEERRNAEERLAHMQGELVQANKLATLGQVTAGLAHEVNQPLATIRLLADNGVALLDDDPEETRANLRQIAGMTERIDRITTQLRGFARKATGELKAVPVREVIEASVLLTASRRRARGAQLVIRGDDPDLKVRAEAVRLEQVLVNLIQNAQEALHDTADPVITLTVTADATTVTFDLRDNGPGIEPAMVGQLFMPFATSKSEGLGLGLVIARDIARDLGGELSLAPPEPGQGAHFILRLQRA</sequence>